<feature type="domain" description="PPM-type phosphatase" evidence="10">
    <location>
        <begin position="99"/>
        <end position="409"/>
    </location>
</feature>
<dbReference type="EC" id="3.1.3.16" evidence="3"/>
<protein>
    <recommendedName>
        <fullName evidence="3">protein-serine/threonine phosphatase</fullName>
        <ecNumber evidence="3">3.1.3.16</ecNumber>
    </recommendedName>
</protein>
<reference evidence="11" key="1">
    <citation type="journal article" date="2016" name="Nat. Genet.">
        <title>A high-quality carrot genome assembly provides new insights into carotenoid accumulation and asterid genome evolution.</title>
        <authorList>
            <person name="Iorizzo M."/>
            <person name="Ellison S."/>
            <person name="Senalik D."/>
            <person name="Zeng P."/>
            <person name="Satapoomin P."/>
            <person name="Huang J."/>
            <person name="Bowman M."/>
            <person name="Iovene M."/>
            <person name="Sanseverino W."/>
            <person name="Cavagnaro P."/>
            <person name="Yildiz M."/>
            <person name="Macko-Podgorni A."/>
            <person name="Moranska E."/>
            <person name="Grzebelus E."/>
            <person name="Grzebelus D."/>
            <person name="Ashrafi H."/>
            <person name="Zheng Z."/>
            <person name="Cheng S."/>
            <person name="Spooner D."/>
            <person name="Van Deynze A."/>
            <person name="Simon P."/>
        </authorList>
    </citation>
    <scope>NUCLEOTIDE SEQUENCE</scope>
    <source>
        <tissue evidence="11">Leaf</tissue>
    </source>
</reference>
<evidence type="ECO:0000256" key="6">
    <source>
        <dbReference type="ARBA" id="ARBA00022842"/>
    </source>
</evidence>
<dbReference type="EMBL" id="CP093345">
    <property type="protein sequence ID" value="WOG94225.1"/>
    <property type="molecule type" value="Genomic_DNA"/>
</dbReference>
<keyword evidence="8" id="KW-0464">Manganese</keyword>
<dbReference type="SMART" id="SM00332">
    <property type="entry name" value="PP2Cc"/>
    <property type="match status" value="1"/>
</dbReference>
<evidence type="ECO:0000256" key="1">
    <source>
        <dbReference type="ARBA" id="ARBA00001936"/>
    </source>
</evidence>
<proteinExistence type="inferred from homology"/>
<dbReference type="InterPro" id="IPR001932">
    <property type="entry name" value="PPM-type_phosphatase-like_dom"/>
</dbReference>
<evidence type="ECO:0000256" key="7">
    <source>
        <dbReference type="ARBA" id="ARBA00022912"/>
    </source>
</evidence>
<reference evidence="11" key="2">
    <citation type="submission" date="2022-03" db="EMBL/GenBank/DDBJ databases">
        <title>Draft title - Genomic analysis of global carrot germplasm unveils the trajectory of domestication and the origin of high carotenoid orange carrot.</title>
        <authorList>
            <person name="Iorizzo M."/>
            <person name="Ellison S."/>
            <person name="Senalik D."/>
            <person name="Macko-Podgorni A."/>
            <person name="Grzebelus D."/>
            <person name="Bostan H."/>
            <person name="Rolling W."/>
            <person name="Curaba J."/>
            <person name="Simon P."/>
        </authorList>
    </citation>
    <scope>NUCLEOTIDE SEQUENCE</scope>
    <source>
        <tissue evidence="11">Leaf</tissue>
    </source>
</reference>
<evidence type="ECO:0000313" key="11">
    <source>
        <dbReference type="EMBL" id="WOG94225.1"/>
    </source>
</evidence>
<gene>
    <name evidence="11" type="ORF">DCAR_0313518</name>
</gene>
<dbReference type="GO" id="GO:0046872">
    <property type="term" value="F:metal ion binding"/>
    <property type="evidence" value="ECO:0007669"/>
    <property type="project" value="UniProtKB-KW"/>
</dbReference>
<evidence type="ECO:0000256" key="9">
    <source>
        <dbReference type="RuleBase" id="RU003465"/>
    </source>
</evidence>
<evidence type="ECO:0000256" key="8">
    <source>
        <dbReference type="ARBA" id="ARBA00023211"/>
    </source>
</evidence>
<dbReference type="GO" id="GO:0004722">
    <property type="term" value="F:protein serine/threonine phosphatase activity"/>
    <property type="evidence" value="ECO:0007669"/>
    <property type="project" value="UniProtKB-EC"/>
</dbReference>
<dbReference type="Gene3D" id="3.60.40.10">
    <property type="entry name" value="PPM-type phosphatase domain"/>
    <property type="match status" value="1"/>
</dbReference>
<evidence type="ECO:0000256" key="3">
    <source>
        <dbReference type="ARBA" id="ARBA00013081"/>
    </source>
</evidence>
<organism evidence="11 12">
    <name type="scientific">Daucus carota subsp. sativus</name>
    <name type="common">Carrot</name>
    <dbReference type="NCBI Taxonomy" id="79200"/>
    <lineage>
        <taxon>Eukaryota</taxon>
        <taxon>Viridiplantae</taxon>
        <taxon>Streptophyta</taxon>
        <taxon>Embryophyta</taxon>
        <taxon>Tracheophyta</taxon>
        <taxon>Spermatophyta</taxon>
        <taxon>Magnoliopsida</taxon>
        <taxon>eudicotyledons</taxon>
        <taxon>Gunneridae</taxon>
        <taxon>Pentapetalae</taxon>
        <taxon>asterids</taxon>
        <taxon>campanulids</taxon>
        <taxon>Apiales</taxon>
        <taxon>Apiaceae</taxon>
        <taxon>Apioideae</taxon>
        <taxon>Scandiceae</taxon>
        <taxon>Daucinae</taxon>
        <taxon>Daucus</taxon>
        <taxon>Daucus sect. Daucus</taxon>
    </lineage>
</organism>
<dbReference type="InterPro" id="IPR000222">
    <property type="entry name" value="PP2C_BS"/>
</dbReference>
<dbReference type="InterPro" id="IPR015655">
    <property type="entry name" value="PP2C"/>
</dbReference>
<comment type="cofactor">
    <cofactor evidence="2">
        <name>Mg(2+)</name>
        <dbReference type="ChEBI" id="CHEBI:18420"/>
    </cofactor>
</comment>
<keyword evidence="12" id="KW-1185">Reference proteome</keyword>
<dbReference type="Pfam" id="PF00481">
    <property type="entry name" value="PP2C"/>
    <property type="match status" value="1"/>
</dbReference>
<evidence type="ECO:0000256" key="4">
    <source>
        <dbReference type="ARBA" id="ARBA00022723"/>
    </source>
</evidence>
<dbReference type="FunFam" id="3.60.40.10:FF:000041">
    <property type="entry name" value="Protein phosphatase 2C 51"/>
    <property type="match status" value="1"/>
</dbReference>
<comment type="similarity">
    <text evidence="9">Belongs to the PP2C family.</text>
</comment>
<evidence type="ECO:0000259" key="10">
    <source>
        <dbReference type="PROSITE" id="PS51746"/>
    </source>
</evidence>
<evidence type="ECO:0000256" key="5">
    <source>
        <dbReference type="ARBA" id="ARBA00022801"/>
    </source>
</evidence>
<dbReference type="AlphaFoldDB" id="A0AAF0WU89"/>
<dbReference type="PANTHER" id="PTHR47992">
    <property type="entry name" value="PROTEIN PHOSPHATASE"/>
    <property type="match status" value="1"/>
</dbReference>
<comment type="cofactor">
    <cofactor evidence="1">
        <name>Mn(2+)</name>
        <dbReference type="ChEBI" id="CHEBI:29035"/>
    </cofactor>
</comment>
<keyword evidence="6" id="KW-0460">Magnesium</keyword>
<keyword evidence="4" id="KW-0479">Metal-binding</keyword>
<keyword evidence="5 9" id="KW-0378">Hydrolase</keyword>
<dbReference type="Proteomes" id="UP000077755">
    <property type="component" value="Chromosome 3"/>
</dbReference>
<dbReference type="InterPro" id="IPR036457">
    <property type="entry name" value="PPM-type-like_dom_sf"/>
</dbReference>
<dbReference type="PROSITE" id="PS51746">
    <property type="entry name" value="PPM_2"/>
    <property type="match status" value="1"/>
</dbReference>
<sequence length="424" mass="46469">MNTSLEDLVVAVSSVDVEIDGLNQKSEIGGLNQKKATVLLDGIKVEKNMSTGDTAVTVNNVDMESDGSKQILSTTHPSNVQKNTKKSIGKPKLFNFVPNWGLTSLQGGRSEMEDAVVAIPNFLEIPTPVLTLISNELNQTLSHSTAHFFGVYDGHGGSQVADYCRDRIHLALAEEFELVKEHLHIESVANNWQEQLENAFLRCFRRVDMEVAGVDPGNANGEERNLEPIASDAVGSTAVVTLICSTHIMVANCGDSRAVLCRGKESLALSLDHKPGRHDERKRIEAAGGMVIYWDELRVSGVLAMSRSIGDRYLAPYVISDPEMMFVPRTKEDECLILATDGLWDVVKNEEACDLARKRIHLWHKRNGSMLTSSGEVSGSAAQDAASFLSQLALQRGSKDNISVIVVDLKAQRKFKKKTEPANE</sequence>
<keyword evidence="7 9" id="KW-0904">Protein phosphatase</keyword>
<dbReference type="PROSITE" id="PS01032">
    <property type="entry name" value="PPM_1"/>
    <property type="match status" value="1"/>
</dbReference>
<evidence type="ECO:0000256" key="2">
    <source>
        <dbReference type="ARBA" id="ARBA00001946"/>
    </source>
</evidence>
<name>A0AAF0WU89_DAUCS</name>
<dbReference type="SUPFAM" id="SSF81606">
    <property type="entry name" value="PP2C-like"/>
    <property type="match status" value="1"/>
</dbReference>
<evidence type="ECO:0000313" key="12">
    <source>
        <dbReference type="Proteomes" id="UP000077755"/>
    </source>
</evidence>
<dbReference type="CDD" id="cd00143">
    <property type="entry name" value="PP2Cc"/>
    <property type="match status" value="1"/>
</dbReference>
<accession>A0AAF0WU89</accession>